<sequence>MVPGVVGSTQADTPRSKTVVYRCLALLSLSRGVKPLFVDTMRRTGACGLDAVLVEDRTDQQVMATIQSRFTVAVPELPDHIDRIS</sequence>
<protein>
    <submittedName>
        <fullName evidence="1">Uncharacterized protein</fullName>
    </submittedName>
</protein>
<organism evidence="1 2">
    <name type="scientific">Favolaschia claudopus</name>
    <dbReference type="NCBI Taxonomy" id="2862362"/>
    <lineage>
        <taxon>Eukaryota</taxon>
        <taxon>Fungi</taxon>
        <taxon>Dikarya</taxon>
        <taxon>Basidiomycota</taxon>
        <taxon>Agaricomycotina</taxon>
        <taxon>Agaricomycetes</taxon>
        <taxon>Agaricomycetidae</taxon>
        <taxon>Agaricales</taxon>
        <taxon>Marasmiineae</taxon>
        <taxon>Mycenaceae</taxon>
        <taxon>Favolaschia</taxon>
    </lineage>
</organism>
<dbReference type="AlphaFoldDB" id="A0AAW0BIN1"/>
<evidence type="ECO:0000313" key="1">
    <source>
        <dbReference type="EMBL" id="KAK7025754.1"/>
    </source>
</evidence>
<gene>
    <name evidence="1" type="ORF">R3P38DRAFT_2950031</name>
</gene>
<name>A0AAW0BIN1_9AGAR</name>
<accession>A0AAW0BIN1</accession>
<comment type="caution">
    <text evidence="1">The sequence shown here is derived from an EMBL/GenBank/DDBJ whole genome shotgun (WGS) entry which is preliminary data.</text>
</comment>
<keyword evidence="2" id="KW-1185">Reference proteome</keyword>
<dbReference type="Proteomes" id="UP001362999">
    <property type="component" value="Unassembled WGS sequence"/>
</dbReference>
<proteinExistence type="predicted"/>
<dbReference type="EMBL" id="JAWWNJ010000033">
    <property type="protein sequence ID" value="KAK7025754.1"/>
    <property type="molecule type" value="Genomic_DNA"/>
</dbReference>
<evidence type="ECO:0000313" key="2">
    <source>
        <dbReference type="Proteomes" id="UP001362999"/>
    </source>
</evidence>
<reference evidence="1 2" key="1">
    <citation type="journal article" date="2024" name="J Genomics">
        <title>Draft genome sequencing and assembly of Favolaschia claudopus CIRM-BRFM 2984 isolated from oak limbs.</title>
        <authorList>
            <person name="Navarro D."/>
            <person name="Drula E."/>
            <person name="Chaduli D."/>
            <person name="Cazenave R."/>
            <person name="Ahrendt S."/>
            <person name="Wang J."/>
            <person name="Lipzen A."/>
            <person name="Daum C."/>
            <person name="Barry K."/>
            <person name="Grigoriev I.V."/>
            <person name="Favel A."/>
            <person name="Rosso M.N."/>
            <person name="Martin F."/>
        </authorList>
    </citation>
    <scope>NUCLEOTIDE SEQUENCE [LARGE SCALE GENOMIC DNA]</scope>
    <source>
        <strain evidence="1 2">CIRM-BRFM 2984</strain>
    </source>
</reference>